<dbReference type="OrthoDB" id="9245141at2"/>
<organism evidence="2 3">
    <name type="scientific">Ascidiaceihabitans donghaensis</name>
    <dbReference type="NCBI Taxonomy" id="1510460"/>
    <lineage>
        <taxon>Bacteria</taxon>
        <taxon>Pseudomonadati</taxon>
        <taxon>Pseudomonadota</taxon>
        <taxon>Alphaproteobacteria</taxon>
        <taxon>Rhodobacterales</taxon>
        <taxon>Paracoccaceae</taxon>
        <taxon>Ascidiaceihabitans</taxon>
    </lineage>
</organism>
<feature type="region of interest" description="Disordered" evidence="1">
    <location>
        <begin position="48"/>
        <end position="70"/>
    </location>
</feature>
<dbReference type="RefSeq" id="WP_108827823.1">
    <property type="nucleotide sequence ID" value="NZ_OMOR01000001.1"/>
</dbReference>
<accession>A0A2R8BC75</accession>
<reference evidence="2 3" key="1">
    <citation type="submission" date="2018-03" db="EMBL/GenBank/DDBJ databases">
        <authorList>
            <person name="Keele B.F."/>
        </authorList>
    </citation>
    <scope>NUCLEOTIDE SEQUENCE [LARGE SCALE GENOMIC DNA]</scope>
    <source>
        <strain evidence="2 3">CECT 8599</strain>
    </source>
</reference>
<keyword evidence="3" id="KW-1185">Reference proteome</keyword>
<name>A0A2R8BC75_9RHOB</name>
<evidence type="ECO:0000313" key="3">
    <source>
        <dbReference type="Proteomes" id="UP000244880"/>
    </source>
</evidence>
<evidence type="ECO:0000313" key="2">
    <source>
        <dbReference type="EMBL" id="SPH20645.1"/>
    </source>
</evidence>
<evidence type="ECO:0000256" key="1">
    <source>
        <dbReference type="SAM" id="MobiDB-lite"/>
    </source>
</evidence>
<protein>
    <submittedName>
        <fullName evidence="2">Uncharacterized protein</fullName>
    </submittedName>
</protein>
<sequence>MTSRTTIRNIDPDALWDAKIHAAATQQRLGDVVTEAIQKLIFQYDTEHTEGEGITEGQQPNTAHRWGVAE</sequence>
<gene>
    <name evidence="2" type="ORF">ASD8599_01384</name>
</gene>
<dbReference type="EMBL" id="OMOR01000001">
    <property type="protein sequence ID" value="SPH20645.1"/>
    <property type="molecule type" value="Genomic_DNA"/>
</dbReference>
<proteinExistence type="predicted"/>
<dbReference type="AlphaFoldDB" id="A0A2R8BC75"/>
<dbReference type="Proteomes" id="UP000244880">
    <property type="component" value="Unassembled WGS sequence"/>
</dbReference>